<gene>
    <name evidence="3" type="ORF">R3P38DRAFT_1853236</name>
</gene>
<organism evidence="3 4">
    <name type="scientific">Favolaschia claudopus</name>
    <dbReference type="NCBI Taxonomy" id="2862362"/>
    <lineage>
        <taxon>Eukaryota</taxon>
        <taxon>Fungi</taxon>
        <taxon>Dikarya</taxon>
        <taxon>Basidiomycota</taxon>
        <taxon>Agaricomycotina</taxon>
        <taxon>Agaricomycetes</taxon>
        <taxon>Agaricomycetidae</taxon>
        <taxon>Agaricales</taxon>
        <taxon>Marasmiineae</taxon>
        <taxon>Mycenaceae</taxon>
        <taxon>Favolaschia</taxon>
    </lineage>
</organism>
<feature type="compositionally biased region" description="Acidic residues" evidence="1">
    <location>
        <begin position="253"/>
        <end position="276"/>
    </location>
</feature>
<evidence type="ECO:0000256" key="1">
    <source>
        <dbReference type="SAM" id="MobiDB-lite"/>
    </source>
</evidence>
<comment type="caution">
    <text evidence="3">The sequence shown here is derived from an EMBL/GenBank/DDBJ whole genome shotgun (WGS) entry which is preliminary data.</text>
</comment>
<evidence type="ECO:0000313" key="3">
    <source>
        <dbReference type="EMBL" id="KAK7048167.1"/>
    </source>
</evidence>
<dbReference type="Proteomes" id="UP001362999">
    <property type="component" value="Unassembled WGS sequence"/>
</dbReference>
<feature type="compositionally biased region" description="Low complexity" evidence="1">
    <location>
        <begin position="29"/>
        <end position="40"/>
    </location>
</feature>
<sequence>MAAEAGGRTIISYDDITLPYSQPDPSPSRPSGSTPSGPSQSKKRKWSNRKSGQSQANKNNKAANGSSNPVEKEADGDEDEDADSRYLTQEEIWDDSALIDAWNAATEEYEAMNGPDKGWKNEPVHKSPLWYNIPPTKPPPKKQKTTAAANSGPSGANANETDSQPLDFDTFVPDHDASLALPDLPYPDGAPDMGFDYSAAAHPPPGLSVATQDEAFARALGAMYWGGYWTAVYHCHRSAAQTSAASGVGESGTAEDEMEAADDAGENEDVDEDDEGFVSTQR</sequence>
<dbReference type="AlphaFoldDB" id="A0AAW0D963"/>
<evidence type="ECO:0000259" key="2">
    <source>
        <dbReference type="Pfam" id="PF20636"/>
    </source>
</evidence>
<dbReference type="CDD" id="cd22852">
    <property type="entry name" value="SMN_C"/>
    <property type="match status" value="1"/>
</dbReference>
<protein>
    <recommendedName>
        <fullName evidence="2">Survival Motor Neuron Gemin2-binding domain-containing protein</fullName>
    </recommendedName>
</protein>
<keyword evidence="4" id="KW-1185">Reference proteome</keyword>
<dbReference type="Pfam" id="PF20636">
    <property type="entry name" value="SMN_G2-BD"/>
    <property type="match status" value="1"/>
</dbReference>
<dbReference type="EMBL" id="JAWWNJ010000009">
    <property type="protein sequence ID" value="KAK7048167.1"/>
    <property type="molecule type" value="Genomic_DNA"/>
</dbReference>
<name>A0AAW0D963_9AGAR</name>
<dbReference type="InterPro" id="IPR047313">
    <property type="entry name" value="SMN_C"/>
</dbReference>
<feature type="region of interest" description="Disordered" evidence="1">
    <location>
        <begin position="112"/>
        <end position="174"/>
    </location>
</feature>
<reference evidence="3 4" key="1">
    <citation type="journal article" date="2024" name="J Genomics">
        <title>Draft genome sequencing and assembly of Favolaschia claudopus CIRM-BRFM 2984 isolated from oak limbs.</title>
        <authorList>
            <person name="Navarro D."/>
            <person name="Drula E."/>
            <person name="Chaduli D."/>
            <person name="Cazenave R."/>
            <person name="Ahrendt S."/>
            <person name="Wang J."/>
            <person name="Lipzen A."/>
            <person name="Daum C."/>
            <person name="Barry K."/>
            <person name="Grigoriev I.V."/>
            <person name="Favel A."/>
            <person name="Rosso M.N."/>
            <person name="Martin F."/>
        </authorList>
    </citation>
    <scope>NUCLEOTIDE SEQUENCE [LARGE SCALE GENOMIC DNA]</scope>
    <source>
        <strain evidence="3 4">CIRM-BRFM 2984</strain>
    </source>
</reference>
<accession>A0AAW0D963</accession>
<feature type="compositionally biased region" description="Low complexity" evidence="1">
    <location>
        <begin position="145"/>
        <end position="159"/>
    </location>
</feature>
<evidence type="ECO:0000313" key="4">
    <source>
        <dbReference type="Proteomes" id="UP001362999"/>
    </source>
</evidence>
<dbReference type="CDD" id="cd22851">
    <property type="entry name" value="SMN_N"/>
    <property type="match status" value="1"/>
</dbReference>
<feature type="region of interest" description="Disordered" evidence="1">
    <location>
        <begin position="1"/>
        <end position="93"/>
    </location>
</feature>
<feature type="compositionally biased region" description="Low complexity" evidence="1">
    <location>
        <begin position="52"/>
        <end position="68"/>
    </location>
</feature>
<feature type="domain" description="Survival Motor Neuron Gemin2-binding" evidence="2">
    <location>
        <begin position="90"/>
        <end position="109"/>
    </location>
</feature>
<proteinExistence type="predicted"/>
<dbReference type="InterPro" id="IPR049481">
    <property type="entry name" value="SMN_G2-BD"/>
</dbReference>
<feature type="region of interest" description="Disordered" evidence="1">
    <location>
        <begin position="240"/>
        <end position="282"/>
    </location>
</feature>